<dbReference type="RefSeq" id="WP_264506870.1">
    <property type="nucleotide sequence ID" value="NZ_JAPDFL010000001.1"/>
</dbReference>
<organism evidence="4 5">
    <name type="scientific">Pararhodobacter zhoushanensis</name>
    <dbReference type="NCBI Taxonomy" id="2479545"/>
    <lineage>
        <taxon>Bacteria</taxon>
        <taxon>Pseudomonadati</taxon>
        <taxon>Pseudomonadota</taxon>
        <taxon>Alphaproteobacteria</taxon>
        <taxon>Rhodobacterales</taxon>
        <taxon>Paracoccaceae</taxon>
        <taxon>Pararhodobacter</taxon>
    </lineage>
</organism>
<dbReference type="EMBL" id="JAPDFL010000001">
    <property type="protein sequence ID" value="MCW1934041.1"/>
    <property type="molecule type" value="Genomic_DNA"/>
</dbReference>
<evidence type="ECO:0000256" key="2">
    <source>
        <dbReference type="ARBA" id="ARBA00022803"/>
    </source>
</evidence>
<evidence type="ECO:0000313" key="4">
    <source>
        <dbReference type="EMBL" id="MCW1934041.1"/>
    </source>
</evidence>
<dbReference type="Pfam" id="PF13432">
    <property type="entry name" value="TPR_16"/>
    <property type="match status" value="1"/>
</dbReference>
<name>A0ABT3H2N7_9RHOB</name>
<dbReference type="Gene3D" id="1.25.40.10">
    <property type="entry name" value="Tetratricopeptide repeat domain"/>
    <property type="match status" value="1"/>
</dbReference>
<dbReference type="PROSITE" id="PS50005">
    <property type="entry name" value="TPR"/>
    <property type="match status" value="2"/>
</dbReference>
<dbReference type="SMART" id="SM00028">
    <property type="entry name" value="TPR"/>
    <property type="match status" value="3"/>
</dbReference>
<evidence type="ECO:0000313" key="5">
    <source>
        <dbReference type="Proteomes" id="UP001208938"/>
    </source>
</evidence>
<reference evidence="4 5" key="1">
    <citation type="submission" date="2022-10" db="EMBL/GenBank/DDBJ databases">
        <title>Pararhodobacter sp. nov., isolated from marine algae.</title>
        <authorList>
            <person name="Choi B.J."/>
            <person name="Kim J.M."/>
            <person name="Lee J.K."/>
            <person name="Choi D.G."/>
            <person name="Jeon C.O."/>
        </authorList>
    </citation>
    <scope>NUCLEOTIDE SEQUENCE [LARGE SCALE GENOMIC DNA]</scope>
    <source>
        <strain evidence="4 5">ZQ420</strain>
    </source>
</reference>
<sequence>MTVLLEQLADPDEEGWMRIERQILREWAQSGSATIDYLFQRGQTALQAGQATEAIDHFSAVIDYDPAFAEAWNGRATAYFLANRMGQSLADIEQVLRLNPHHFGALAGLAMILESLERPEDALAAYEASLAVNPHQQSVIDAVARLALASAGQAL</sequence>
<keyword evidence="1" id="KW-0677">Repeat</keyword>
<dbReference type="SUPFAM" id="SSF48452">
    <property type="entry name" value="TPR-like"/>
    <property type="match status" value="1"/>
</dbReference>
<dbReference type="Pfam" id="PF13181">
    <property type="entry name" value="TPR_8"/>
    <property type="match status" value="1"/>
</dbReference>
<gene>
    <name evidence="4" type="ORF">OKW52_17720</name>
</gene>
<evidence type="ECO:0000256" key="3">
    <source>
        <dbReference type="PROSITE-ProRule" id="PRU00339"/>
    </source>
</evidence>
<feature type="repeat" description="TPR" evidence="3">
    <location>
        <begin position="35"/>
        <end position="68"/>
    </location>
</feature>
<evidence type="ECO:0000256" key="1">
    <source>
        <dbReference type="ARBA" id="ARBA00022737"/>
    </source>
</evidence>
<comment type="caution">
    <text evidence="4">The sequence shown here is derived from an EMBL/GenBank/DDBJ whole genome shotgun (WGS) entry which is preliminary data.</text>
</comment>
<keyword evidence="5" id="KW-1185">Reference proteome</keyword>
<dbReference type="InterPro" id="IPR019734">
    <property type="entry name" value="TPR_rpt"/>
</dbReference>
<feature type="repeat" description="TPR" evidence="3">
    <location>
        <begin position="69"/>
        <end position="102"/>
    </location>
</feature>
<dbReference type="InterPro" id="IPR011990">
    <property type="entry name" value="TPR-like_helical_dom_sf"/>
</dbReference>
<keyword evidence="2 3" id="KW-0802">TPR repeat</keyword>
<dbReference type="PANTHER" id="PTHR22904">
    <property type="entry name" value="TPR REPEAT CONTAINING PROTEIN"/>
    <property type="match status" value="1"/>
</dbReference>
<accession>A0ABT3H2N7</accession>
<dbReference type="PANTHER" id="PTHR22904:SF523">
    <property type="entry name" value="STRESS-INDUCED-PHOSPHOPROTEIN 1"/>
    <property type="match status" value="1"/>
</dbReference>
<proteinExistence type="predicted"/>
<dbReference type="Proteomes" id="UP001208938">
    <property type="component" value="Unassembled WGS sequence"/>
</dbReference>
<protein>
    <submittedName>
        <fullName evidence="4">Tetratricopeptide repeat protein</fullName>
    </submittedName>
</protein>